<evidence type="ECO:0008006" key="8">
    <source>
        <dbReference type="Google" id="ProtNLM"/>
    </source>
</evidence>
<feature type="signal peptide" evidence="5">
    <location>
        <begin position="1"/>
        <end position="18"/>
    </location>
</feature>
<accession>A0ABR0EB59</accession>
<gene>
    <name evidence="6" type="ORF">PRZ48_009239</name>
</gene>
<evidence type="ECO:0000313" key="7">
    <source>
        <dbReference type="Proteomes" id="UP001305779"/>
    </source>
</evidence>
<dbReference type="Proteomes" id="UP001305779">
    <property type="component" value="Unassembled WGS sequence"/>
</dbReference>
<dbReference type="InterPro" id="IPR006710">
    <property type="entry name" value="Glyco_hydro_43"/>
</dbReference>
<organism evidence="6 7">
    <name type="scientific">Zasmidium cellare</name>
    <name type="common">Wine cellar mold</name>
    <name type="synonym">Racodium cellare</name>
    <dbReference type="NCBI Taxonomy" id="395010"/>
    <lineage>
        <taxon>Eukaryota</taxon>
        <taxon>Fungi</taxon>
        <taxon>Dikarya</taxon>
        <taxon>Ascomycota</taxon>
        <taxon>Pezizomycotina</taxon>
        <taxon>Dothideomycetes</taxon>
        <taxon>Dothideomycetidae</taxon>
        <taxon>Mycosphaerellales</taxon>
        <taxon>Mycosphaerellaceae</taxon>
        <taxon>Zasmidium</taxon>
    </lineage>
</organism>
<evidence type="ECO:0000256" key="5">
    <source>
        <dbReference type="SAM" id="SignalP"/>
    </source>
</evidence>
<evidence type="ECO:0000256" key="1">
    <source>
        <dbReference type="ARBA" id="ARBA00009865"/>
    </source>
</evidence>
<sequence length="537" mass="57981">MLLSSLILAGLSISTTLAQVVSSTSSYVASSQITFTNTRRLLFDVDGNQIDAYGSKINLFNGSYYLYGNSFSTTGVAFGIKSYSSVDLEHWQYEGFLFDPSSPNPCNDSGGCGRPHIVYNSQSAKYILWTDAGSSGYVIATSSSPSGPFTFSSTRASIDPQFNGLQPADFTVETFDNNKKGYIVFSALNFRDPRAGSIWPPIFQTLHLSELTADFANTTGVSYPVRSAANDLIDQEAESPDLFARNGWYYVSASNTCGYCNGSIGLLYRSRSIKGPWTRQIIAGYSCNGQVEGVLPLTDPHTKQVTYVWHSTSVPGGPRTGFGGHIFQPLRFRSDGSVEDLDCSNDAQFQVGFTRGSGAVASGTATTAGDRSPSDAAYTPVCDSDQFDLFQTWRASRSGTLKSISVNIAGAKVQTVPLALTFFKFSSYDDLIAPEYKWTTLGSASVNSTYLSYVFNTTTVPVTSAGNATVKTGDLLGLAIAGQDFTPYCHLEYDASRSGMVLYQRGAGQNSWRGLKGNTGPVYVREGKGVKFFVEYA</sequence>
<evidence type="ECO:0000256" key="2">
    <source>
        <dbReference type="ARBA" id="ARBA00022801"/>
    </source>
</evidence>
<proteinExistence type="inferred from homology"/>
<reference evidence="6 7" key="1">
    <citation type="journal article" date="2023" name="G3 (Bethesda)">
        <title>A chromosome-level genome assembly of Zasmidium syzygii isolated from banana leaves.</title>
        <authorList>
            <person name="van Westerhoven A.C."/>
            <person name="Mehrabi R."/>
            <person name="Talebi R."/>
            <person name="Steentjes M.B.F."/>
            <person name="Corcolon B."/>
            <person name="Chong P.A."/>
            <person name="Kema G.H.J."/>
            <person name="Seidl M.F."/>
        </authorList>
    </citation>
    <scope>NUCLEOTIDE SEQUENCE [LARGE SCALE GENOMIC DNA]</scope>
    <source>
        <strain evidence="6 7">P124</strain>
    </source>
</reference>
<comment type="caution">
    <text evidence="6">The sequence shown here is derived from an EMBL/GenBank/DDBJ whole genome shotgun (WGS) entry which is preliminary data.</text>
</comment>
<dbReference type="InterPro" id="IPR023296">
    <property type="entry name" value="Glyco_hydro_beta-prop_sf"/>
</dbReference>
<dbReference type="PANTHER" id="PTHR22925">
    <property type="entry name" value="GLYCOSYL HYDROLASE 43 FAMILY MEMBER"/>
    <property type="match status" value="1"/>
</dbReference>
<feature type="chain" id="PRO_5046970611" description="Arabinanase/levansucrase/invertase" evidence="5">
    <location>
        <begin position="19"/>
        <end position="537"/>
    </location>
</feature>
<dbReference type="Pfam" id="PF04616">
    <property type="entry name" value="Glyco_hydro_43"/>
    <property type="match status" value="1"/>
</dbReference>
<dbReference type="Gene3D" id="2.115.10.20">
    <property type="entry name" value="Glycosyl hydrolase domain, family 43"/>
    <property type="match status" value="1"/>
</dbReference>
<dbReference type="SUPFAM" id="SSF75005">
    <property type="entry name" value="Arabinanase/levansucrase/invertase"/>
    <property type="match status" value="1"/>
</dbReference>
<comment type="similarity">
    <text evidence="1 4">Belongs to the glycosyl hydrolase 43 family.</text>
</comment>
<dbReference type="PANTHER" id="PTHR22925:SF3">
    <property type="entry name" value="GLYCOSYL HYDROLASE FAMILY PROTEIN 43"/>
    <property type="match status" value="1"/>
</dbReference>
<keyword evidence="7" id="KW-1185">Reference proteome</keyword>
<evidence type="ECO:0000256" key="4">
    <source>
        <dbReference type="RuleBase" id="RU361187"/>
    </source>
</evidence>
<evidence type="ECO:0000256" key="3">
    <source>
        <dbReference type="ARBA" id="ARBA00023295"/>
    </source>
</evidence>
<keyword evidence="3 4" id="KW-0326">Glycosidase</keyword>
<evidence type="ECO:0000313" key="6">
    <source>
        <dbReference type="EMBL" id="KAK4498729.1"/>
    </source>
</evidence>
<protein>
    <recommendedName>
        <fullName evidence="8">Arabinanase/levansucrase/invertase</fullName>
    </recommendedName>
</protein>
<keyword evidence="5" id="KW-0732">Signal</keyword>
<name>A0ABR0EB59_ZASCE</name>
<keyword evidence="2 4" id="KW-0378">Hydrolase</keyword>
<dbReference type="EMBL" id="JAXOVC010000007">
    <property type="protein sequence ID" value="KAK4498729.1"/>
    <property type="molecule type" value="Genomic_DNA"/>
</dbReference>